<evidence type="ECO:0000313" key="3">
    <source>
        <dbReference type="Proteomes" id="UP001190700"/>
    </source>
</evidence>
<name>A0AAE0EQ68_9CHLO</name>
<proteinExistence type="predicted"/>
<dbReference type="AlphaFoldDB" id="A0AAE0EQ68"/>
<evidence type="ECO:0000313" key="2">
    <source>
        <dbReference type="EMBL" id="KAK3234790.1"/>
    </source>
</evidence>
<reference evidence="2 3" key="1">
    <citation type="journal article" date="2015" name="Genome Biol. Evol.">
        <title>Comparative Genomics of a Bacterivorous Green Alga Reveals Evolutionary Causalities and Consequences of Phago-Mixotrophic Mode of Nutrition.</title>
        <authorList>
            <person name="Burns J.A."/>
            <person name="Paasch A."/>
            <person name="Narechania A."/>
            <person name="Kim E."/>
        </authorList>
    </citation>
    <scope>NUCLEOTIDE SEQUENCE [LARGE SCALE GENOMIC DNA]</scope>
    <source>
        <strain evidence="2 3">PLY_AMNH</strain>
    </source>
</reference>
<dbReference type="Proteomes" id="UP001190700">
    <property type="component" value="Unassembled WGS sequence"/>
</dbReference>
<protein>
    <submittedName>
        <fullName evidence="2">Uncharacterized protein</fullName>
    </submittedName>
</protein>
<feature type="compositionally biased region" description="Basic and acidic residues" evidence="1">
    <location>
        <begin position="9"/>
        <end position="25"/>
    </location>
</feature>
<comment type="caution">
    <text evidence="2">The sequence shown here is derived from an EMBL/GenBank/DDBJ whole genome shotgun (WGS) entry which is preliminary data.</text>
</comment>
<organism evidence="2 3">
    <name type="scientific">Cymbomonas tetramitiformis</name>
    <dbReference type="NCBI Taxonomy" id="36881"/>
    <lineage>
        <taxon>Eukaryota</taxon>
        <taxon>Viridiplantae</taxon>
        <taxon>Chlorophyta</taxon>
        <taxon>Pyramimonadophyceae</taxon>
        <taxon>Pyramimonadales</taxon>
        <taxon>Pyramimonadaceae</taxon>
        <taxon>Cymbomonas</taxon>
    </lineage>
</organism>
<dbReference type="EMBL" id="LGRX02035459">
    <property type="protein sequence ID" value="KAK3234790.1"/>
    <property type="molecule type" value="Genomic_DNA"/>
</dbReference>
<gene>
    <name evidence="2" type="ORF">CYMTET_54972</name>
</gene>
<feature type="region of interest" description="Disordered" evidence="1">
    <location>
        <begin position="1"/>
        <end position="25"/>
    </location>
</feature>
<accession>A0AAE0EQ68</accession>
<evidence type="ECO:0000256" key="1">
    <source>
        <dbReference type="SAM" id="MobiDB-lite"/>
    </source>
</evidence>
<sequence>MRMPESFDDGPRAGRDCDADADGGHQERGGVGLGGAIAAALPVVGLGRVDAGGCEDAHEEEHQSRPERVGGTVNGGLLARAGAVVGLRHVVEVCRPCCPAAELCRGGLRGAVVFDYLEGQQAQLKRPEQLSVAAEVLAHLREYQNILRVAAAGHEK</sequence>
<keyword evidence="3" id="KW-1185">Reference proteome</keyword>